<dbReference type="RefSeq" id="WP_070064545.1">
    <property type="nucleotide sequence ID" value="NZ_MJMG01000001.1"/>
</dbReference>
<name>A0A1E7QKB7_WOLPI</name>
<organism evidence="11 12">
    <name type="scientific">Wolbachia pipientis</name>
    <dbReference type="NCBI Taxonomy" id="955"/>
    <lineage>
        <taxon>Bacteria</taxon>
        <taxon>Pseudomonadati</taxon>
        <taxon>Pseudomonadota</taxon>
        <taxon>Alphaproteobacteria</taxon>
        <taxon>Rickettsiales</taxon>
        <taxon>Anaplasmataceae</taxon>
        <taxon>Wolbachieae</taxon>
        <taxon>Wolbachia</taxon>
    </lineage>
</organism>
<keyword evidence="2 8" id="KW-0963">Cytoplasm</keyword>
<dbReference type="InterPro" id="IPR008925">
    <property type="entry name" value="aa_tRNA-synth_I_cd-bd_sf"/>
</dbReference>
<feature type="short sequence motif" description="'KMSKS' region" evidence="8">
    <location>
        <begin position="238"/>
        <end position="242"/>
    </location>
</feature>
<evidence type="ECO:0000256" key="6">
    <source>
        <dbReference type="ARBA" id="ARBA00022917"/>
    </source>
</evidence>
<comment type="catalytic activity">
    <reaction evidence="8">
        <text>tRNA(Glu) + L-glutamate + ATP = L-glutamyl-tRNA(Glu) + AMP + diphosphate</text>
        <dbReference type="Rhea" id="RHEA:23540"/>
        <dbReference type="Rhea" id="RHEA-COMP:9663"/>
        <dbReference type="Rhea" id="RHEA-COMP:9680"/>
        <dbReference type="ChEBI" id="CHEBI:29985"/>
        <dbReference type="ChEBI" id="CHEBI:30616"/>
        <dbReference type="ChEBI" id="CHEBI:33019"/>
        <dbReference type="ChEBI" id="CHEBI:78442"/>
        <dbReference type="ChEBI" id="CHEBI:78520"/>
        <dbReference type="ChEBI" id="CHEBI:456215"/>
        <dbReference type="EC" id="6.1.1.17"/>
    </reaction>
</comment>
<dbReference type="HAMAP" id="MF_00022">
    <property type="entry name" value="Glu_tRNA_synth_type1"/>
    <property type="match status" value="1"/>
</dbReference>
<keyword evidence="12" id="KW-1185">Reference proteome</keyword>
<dbReference type="PANTHER" id="PTHR43311">
    <property type="entry name" value="GLUTAMATE--TRNA LIGASE"/>
    <property type="match status" value="1"/>
</dbReference>
<evidence type="ECO:0000256" key="2">
    <source>
        <dbReference type="ARBA" id="ARBA00022490"/>
    </source>
</evidence>
<dbReference type="GO" id="GO:0006424">
    <property type="term" value="P:glutamyl-tRNA aminoacylation"/>
    <property type="evidence" value="ECO:0007669"/>
    <property type="project" value="UniProtKB-UniRule"/>
</dbReference>
<evidence type="ECO:0000256" key="7">
    <source>
        <dbReference type="ARBA" id="ARBA00023146"/>
    </source>
</evidence>
<accession>A0A1E7QKB7</accession>
<feature type="domain" description="Glutamyl/glutaminyl-tRNA synthetase class Ib catalytic" evidence="9">
    <location>
        <begin position="2"/>
        <end position="303"/>
    </location>
</feature>
<dbReference type="GO" id="GO:0004818">
    <property type="term" value="F:glutamate-tRNA ligase activity"/>
    <property type="evidence" value="ECO:0007669"/>
    <property type="project" value="UniProtKB-UniRule"/>
</dbReference>
<evidence type="ECO:0000256" key="3">
    <source>
        <dbReference type="ARBA" id="ARBA00022598"/>
    </source>
</evidence>
<dbReference type="InterPro" id="IPR020751">
    <property type="entry name" value="aa-tRNA-synth_I_codon-bd_sub2"/>
</dbReference>
<gene>
    <name evidence="8" type="primary">gltX</name>
    <name evidence="11" type="ORF">BIY23_00055</name>
</gene>
<feature type="short sequence motif" description="'HIGH' region" evidence="8">
    <location>
        <begin position="7"/>
        <end position="17"/>
    </location>
</feature>
<comment type="caution">
    <text evidence="8">Lacks conserved residue(s) required for the propagation of feature annotation.</text>
</comment>
<dbReference type="GO" id="GO:0005737">
    <property type="term" value="C:cytoplasm"/>
    <property type="evidence" value="ECO:0007669"/>
    <property type="project" value="UniProtKB-SubCell"/>
</dbReference>
<protein>
    <recommendedName>
        <fullName evidence="8">Glutamate--tRNA ligase</fullName>
        <ecNumber evidence="8">6.1.1.17</ecNumber>
    </recommendedName>
    <alternativeName>
        <fullName evidence="8">Glutamyl-tRNA synthetase</fullName>
        <shortName evidence="8">GluRS</shortName>
    </alternativeName>
</protein>
<dbReference type="InterPro" id="IPR049940">
    <property type="entry name" value="GluQ/Sye"/>
</dbReference>
<dbReference type="EMBL" id="MJMG01000001">
    <property type="protein sequence ID" value="OEY86893.1"/>
    <property type="molecule type" value="Genomic_DNA"/>
</dbReference>
<dbReference type="Pfam" id="PF00749">
    <property type="entry name" value="tRNA-synt_1c"/>
    <property type="match status" value="1"/>
</dbReference>
<dbReference type="EC" id="6.1.1.17" evidence="8"/>
<dbReference type="AlphaFoldDB" id="A0A1E7QKB7"/>
<comment type="subcellular location">
    <subcellularLocation>
        <location evidence="8">Cytoplasm</location>
    </subcellularLocation>
</comment>
<dbReference type="Gene3D" id="3.40.50.620">
    <property type="entry name" value="HUPs"/>
    <property type="match status" value="1"/>
</dbReference>
<evidence type="ECO:0000313" key="12">
    <source>
        <dbReference type="Proteomes" id="UP000175679"/>
    </source>
</evidence>
<dbReference type="InterPro" id="IPR045462">
    <property type="entry name" value="aa-tRNA-synth_I_cd-bd"/>
</dbReference>
<dbReference type="Proteomes" id="UP000175679">
    <property type="component" value="Unassembled WGS sequence"/>
</dbReference>
<keyword evidence="4 8" id="KW-0547">Nucleotide-binding</keyword>
<proteinExistence type="inferred from homology"/>
<evidence type="ECO:0000256" key="4">
    <source>
        <dbReference type="ARBA" id="ARBA00022741"/>
    </source>
</evidence>
<dbReference type="PANTHER" id="PTHR43311:SF2">
    <property type="entry name" value="GLUTAMATE--TRNA LIGASE, MITOCHONDRIAL-RELATED"/>
    <property type="match status" value="1"/>
</dbReference>
<comment type="function">
    <text evidence="8">Catalyzes the attachment of glutamate to tRNA(Glu) in a two-step reaction: glutamate is first activated by ATP to form Glu-AMP and then transferred to the acceptor end of tRNA(Glu).</text>
</comment>
<dbReference type="SUPFAM" id="SSF48163">
    <property type="entry name" value="An anticodon-binding domain of class I aminoacyl-tRNA synthetases"/>
    <property type="match status" value="1"/>
</dbReference>
<keyword evidence="7 8" id="KW-0030">Aminoacyl-tRNA synthetase</keyword>
<dbReference type="GO" id="GO:0000049">
    <property type="term" value="F:tRNA binding"/>
    <property type="evidence" value="ECO:0007669"/>
    <property type="project" value="InterPro"/>
</dbReference>
<dbReference type="PROSITE" id="PS00178">
    <property type="entry name" value="AA_TRNA_LIGASE_I"/>
    <property type="match status" value="1"/>
</dbReference>
<dbReference type="Gene3D" id="1.10.10.350">
    <property type="match status" value="1"/>
</dbReference>
<dbReference type="InterPro" id="IPR000924">
    <property type="entry name" value="Glu/Gln-tRNA-synth"/>
</dbReference>
<comment type="subunit">
    <text evidence="8">Monomer.</text>
</comment>
<dbReference type="InterPro" id="IPR004527">
    <property type="entry name" value="Glu-tRNA-ligase_bac/mito"/>
</dbReference>
<comment type="similarity">
    <text evidence="1 8">Belongs to the class-I aminoacyl-tRNA synthetase family. Glutamate--tRNA ligase type 1 subfamily.</text>
</comment>
<dbReference type="InterPro" id="IPR001412">
    <property type="entry name" value="aa-tRNA-synth_I_CS"/>
</dbReference>
<sequence>MLTRFAPSPTGYLHVGNIRTALICWLYTRSKNGKFFLRFDDTDIQRSDIKYIESIIEDLRWVGIDWDMQFKQSERFNLYDDVLLQLIKDGYIYECYETKEELEIKRKLQLKQGLPPTYDREALLLTKEKKSQYMQEGRKPHFRFMLNQDEPIKWNDEIKGKIDMKINSISDPVIKREDGNYTYMLPSVVDDIDFNITHIIRGEDHITNTAIQIQLIKALKAKIPVFAHLPLLHFADSKISKRVGGLDVKFIKESGIEPIALDSYLTKLGTSEQVESYIDMQALINSFGITKFSSASLQFNIDEVYKSNSKVLQKMPFEVVAERLSKEGIHSSEFWSFIRNNIGKFSDVIEWWHICQSDLECITTNLDCIPTNKELIQIASYTFPQDNFDQNTLQKWVNAIKQKTDIKTKELFRQLRLILTGKESGPELAKLLVFIGKENIITRLNKAVNAV</sequence>
<evidence type="ECO:0000259" key="10">
    <source>
        <dbReference type="Pfam" id="PF19269"/>
    </source>
</evidence>
<dbReference type="NCBIfam" id="TIGR00464">
    <property type="entry name" value="gltX_bact"/>
    <property type="match status" value="1"/>
</dbReference>
<evidence type="ECO:0000256" key="1">
    <source>
        <dbReference type="ARBA" id="ARBA00007894"/>
    </source>
</evidence>
<evidence type="ECO:0000259" key="9">
    <source>
        <dbReference type="Pfam" id="PF00749"/>
    </source>
</evidence>
<evidence type="ECO:0000256" key="5">
    <source>
        <dbReference type="ARBA" id="ARBA00022840"/>
    </source>
</evidence>
<dbReference type="OrthoDB" id="9807503at2"/>
<dbReference type="Pfam" id="PF19269">
    <property type="entry name" value="Anticodon_2"/>
    <property type="match status" value="1"/>
</dbReference>
<dbReference type="InterPro" id="IPR020058">
    <property type="entry name" value="Glu/Gln-tRNA-synth_Ib_cat-dom"/>
</dbReference>
<reference evidence="11 12" key="1">
    <citation type="submission" date="2016-09" db="EMBL/GenBank/DDBJ databases">
        <title>Genomic evidence for plant-parasitic nematodes as the earliest Wolbachia hosts.</title>
        <authorList>
            <person name="Brown A.M."/>
            <person name="Wasala S.K."/>
            <person name="Howe D.K."/>
            <person name="Peetz A.B."/>
            <person name="Zasada I.A."/>
            <person name="Denver D.R."/>
        </authorList>
    </citation>
    <scope>NUCLEOTIDE SEQUENCE [LARGE SCALE GENOMIC DNA]</scope>
    <source>
        <strain evidence="12">wPpe</strain>
    </source>
</reference>
<dbReference type="PRINTS" id="PR00987">
    <property type="entry name" value="TRNASYNTHGLU"/>
</dbReference>
<feature type="binding site" evidence="8">
    <location>
        <position position="241"/>
    </location>
    <ligand>
        <name>ATP</name>
        <dbReference type="ChEBI" id="CHEBI:30616"/>
    </ligand>
</feature>
<keyword evidence="6 8" id="KW-0648">Protein biosynthesis</keyword>
<keyword evidence="5 8" id="KW-0067">ATP-binding</keyword>
<dbReference type="GO" id="GO:0005524">
    <property type="term" value="F:ATP binding"/>
    <property type="evidence" value="ECO:0007669"/>
    <property type="project" value="UniProtKB-UniRule"/>
</dbReference>
<evidence type="ECO:0000256" key="8">
    <source>
        <dbReference type="HAMAP-Rule" id="MF_00022"/>
    </source>
</evidence>
<dbReference type="SUPFAM" id="SSF52374">
    <property type="entry name" value="Nucleotidylyl transferase"/>
    <property type="match status" value="1"/>
</dbReference>
<feature type="domain" description="Aminoacyl-tRNA synthetase class I anticodon-binding" evidence="10">
    <location>
        <begin position="384"/>
        <end position="447"/>
    </location>
</feature>
<keyword evidence="3 8" id="KW-0436">Ligase</keyword>
<comment type="caution">
    <text evidence="11">The sequence shown here is derived from an EMBL/GenBank/DDBJ whole genome shotgun (WGS) entry which is preliminary data.</text>
</comment>
<evidence type="ECO:0000313" key="11">
    <source>
        <dbReference type="EMBL" id="OEY86893.1"/>
    </source>
</evidence>
<dbReference type="InterPro" id="IPR014729">
    <property type="entry name" value="Rossmann-like_a/b/a_fold"/>
</dbReference>